<name>A0ABT3GAL8_9BACT</name>
<feature type="chain" id="PRO_5046038277" evidence="1">
    <location>
        <begin position="26"/>
        <end position="243"/>
    </location>
</feature>
<reference evidence="2" key="1">
    <citation type="submission" date="2022-10" db="EMBL/GenBank/DDBJ databases">
        <title>Luteolibacter sp. GHJ8, whole genome shotgun sequencing project.</title>
        <authorList>
            <person name="Zhao G."/>
            <person name="Shen L."/>
        </authorList>
    </citation>
    <scope>NUCLEOTIDE SEQUENCE</scope>
    <source>
        <strain evidence="2">GHJ8</strain>
    </source>
</reference>
<proteinExistence type="predicted"/>
<keyword evidence="3" id="KW-1185">Reference proteome</keyword>
<comment type="caution">
    <text evidence="2">The sequence shown here is derived from an EMBL/GenBank/DDBJ whole genome shotgun (WGS) entry which is preliminary data.</text>
</comment>
<accession>A0ABT3GAL8</accession>
<organism evidence="2 3">
    <name type="scientific">Luteolibacter rhizosphaerae</name>
    <dbReference type="NCBI Taxonomy" id="2989719"/>
    <lineage>
        <taxon>Bacteria</taxon>
        <taxon>Pseudomonadati</taxon>
        <taxon>Verrucomicrobiota</taxon>
        <taxon>Verrucomicrobiia</taxon>
        <taxon>Verrucomicrobiales</taxon>
        <taxon>Verrucomicrobiaceae</taxon>
        <taxon>Luteolibacter</taxon>
    </lineage>
</organism>
<sequence>MKKPSFRAAGLACALLFAGAASSHAEHVVYRGITTIQWERLNFLTATGVTTETKGTQKLLQIGIYSSLGNTGYALYTLNNSTKVATKATGNFSRGPTIFQNYRGSGLGFEQHKQFNTRWSEDIPGIGDTEDIWNLKTGDFGGPRSMVPLRDAGFSIQAARKLSGFHTHTICSEDFGFDPVAPSGYAAGRFYHINNSKSSFKLDLKLTDQANDLGGSLANAITVTDADLIAKGFAIMAVPALPF</sequence>
<evidence type="ECO:0000313" key="2">
    <source>
        <dbReference type="EMBL" id="MCW1916886.1"/>
    </source>
</evidence>
<evidence type="ECO:0000313" key="3">
    <source>
        <dbReference type="Proteomes" id="UP001165653"/>
    </source>
</evidence>
<feature type="signal peptide" evidence="1">
    <location>
        <begin position="1"/>
        <end position="25"/>
    </location>
</feature>
<dbReference type="RefSeq" id="WP_264516505.1">
    <property type="nucleotide sequence ID" value="NZ_JAPDDR010000020.1"/>
</dbReference>
<protein>
    <submittedName>
        <fullName evidence="2">Uncharacterized protein</fullName>
    </submittedName>
</protein>
<keyword evidence="1" id="KW-0732">Signal</keyword>
<dbReference type="Proteomes" id="UP001165653">
    <property type="component" value="Unassembled WGS sequence"/>
</dbReference>
<gene>
    <name evidence="2" type="ORF">OJ996_25075</name>
</gene>
<dbReference type="EMBL" id="JAPDDR010000020">
    <property type="protein sequence ID" value="MCW1916886.1"/>
    <property type="molecule type" value="Genomic_DNA"/>
</dbReference>
<evidence type="ECO:0000256" key="1">
    <source>
        <dbReference type="SAM" id="SignalP"/>
    </source>
</evidence>